<comment type="caution">
    <text evidence="1">The sequence shown here is derived from an EMBL/GenBank/DDBJ whole genome shotgun (WGS) entry which is preliminary data.</text>
</comment>
<evidence type="ECO:0000313" key="2">
    <source>
        <dbReference type="Proteomes" id="UP000025047"/>
    </source>
</evidence>
<dbReference type="PATRIC" id="fig|1122180.6.peg.1861"/>
<sequence length="123" mass="13858">MPAAFHEYRDRAVATVDRVMAEGIAFYFMRGGVTDPDRDNVTIRADLRVGTGDNAIDTRSRNWAQRIAAGKAQLHVDRATNPRLTVRKGDRIRAIERVGQPFFEVLRADDRAHGRLVLELGEI</sequence>
<dbReference type="HOGENOM" id="CLU_1979183_0_0_5"/>
<protein>
    <submittedName>
        <fullName evidence="1">Uncharacterized protein</fullName>
    </submittedName>
</protein>
<dbReference type="OrthoDB" id="7866819at2"/>
<proteinExistence type="predicted"/>
<dbReference type="eggNOG" id="ENOG50334N5">
    <property type="taxonomic scope" value="Bacteria"/>
</dbReference>
<dbReference type="STRING" id="1122180.Lokhon_01876"/>
<dbReference type="Proteomes" id="UP000025047">
    <property type="component" value="Unassembled WGS sequence"/>
</dbReference>
<accession>A0A017HBP7</accession>
<name>A0A017HBP7_9RHOB</name>
<keyword evidence="2" id="KW-1185">Reference proteome</keyword>
<organism evidence="1 2">
    <name type="scientific">Limimaricola hongkongensis DSM 17492</name>
    <dbReference type="NCBI Taxonomy" id="1122180"/>
    <lineage>
        <taxon>Bacteria</taxon>
        <taxon>Pseudomonadati</taxon>
        <taxon>Pseudomonadota</taxon>
        <taxon>Alphaproteobacteria</taxon>
        <taxon>Rhodobacterales</taxon>
        <taxon>Paracoccaceae</taxon>
        <taxon>Limimaricola</taxon>
    </lineage>
</organism>
<dbReference type="AlphaFoldDB" id="A0A017HBP7"/>
<dbReference type="EMBL" id="APGJ01000006">
    <property type="protein sequence ID" value="EYD71806.1"/>
    <property type="molecule type" value="Genomic_DNA"/>
</dbReference>
<evidence type="ECO:0000313" key="1">
    <source>
        <dbReference type="EMBL" id="EYD71806.1"/>
    </source>
</evidence>
<gene>
    <name evidence="1" type="ORF">Lokhon_01876</name>
</gene>
<reference evidence="1 2" key="1">
    <citation type="submission" date="2013-03" db="EMBL/GenBank/DDBJ databases">
        <authorList>
            <person name="Fiebig A."/>
            <person name="Goeker M."/>
            <person name="Klenk H.-P.P."/>
        </authorList>
    </citation>
    <scope>NUCLEOTIDE SEQUENCE [LARGE SCALE GENOMIC DNA]</scope>
    <source>
        <strain evidence="1 2">DSM 17492</strain>
    </source>
</reference>
<dbReference type="RefSeq" id="WP_017928640.1">
    <property type="nucleotide sequence ID" value="NZ_KB822998.1"/>
</dbReference>